<organism evidence="2 3">
    <name type="scientific">Mesorhizobium alhagi CCNWXJ12-2</name>
    <dbReference type="NCBI Taxonomy" id="1107882"/>
    <lineage>
        <taxon>Bacteria</taxon>
        <taxon>Pseudomonadati</taxon>
        <taxon>Pseudomonadota</taxon>
        <taxon>Alphaproteobacteria</taxon>
        <taxon>Hyphomicrobiales</taxon>
        <taxon>Phyllobacteriaceae</taxon>
        <taxon>Allomesorhizobium</taxon>
    </lineage>
</organism>
<evidence type="ECO:0000313" key="2">
    <source>
        <dbReference type="EMBL" id="EHK57363.1"/>
    </source>
</evidence>
<evidence type="ECO:0000313" key="3">
    <source>
        <dbReference type="Proteomes" id="UP000003250"/>
    </source>
</evidence>
<keyword evidence="3" id="KW-1185">Reference proteome</keyword>
<reference evidence="2 3" key="1">
    <citation type="journal article" date="2012" name="J. Bacteriol.">
        <title>Draft Genome Sequence of Mesorhizobium alhagi CCNWXJ12-2T, a Novel Salt-Resistant Species Isolated from the Desert of Northwestern China.</title>
        <authorList>
            <person name="Zhou M."/>
            <person name="Chen W."/>
            <person name="Chen H."/>
            <person name="Wei G."/>
        </authorList>
    </citation>
    <scope>NUCLEOTIDE SEQUENCE [LARGE SCALE GENOMIC DNA]</scope>
    <source>
        <strain evidence="2 3">CCNWXJ12-2</strain>
    </source>
</reference>
<evidence type="ECO:0000256" key="1">
    <source>
        <dbReference type="SAM" id="MobiDB-lite"/>
    </source>
</evidence>
<proteinExistence type="predicted"/>
<sequence>MNTVANEVGSRLTSTQQRAQSTGNVLADQQGAKSGRGAKLRSFAGGMAAFLIAASPLHAGELSAMAGESIDLGRFRGVIYYTSADDGYRFVATIADGGATPVRFSATLAENQSATISVPGKLGEPDHSFEIARSGDKLTVTEVGAMSN</sequence>
<feature type="region of interest" description="Disordered" evidence="1">
    <location>
        <begin position="1"/>
        <end position="33"/>
    </location>
</feature>
<dbReference type="RefSeq" id="WP_008835702.1">
    <property type="nucleotide sequence ID" value="NZ_AHAM01000071.1"/>
</dbReference>
<protein>
    <submittedName>
        <fullName evidence="2">Uncharacterized protein</fullName>
    </submittedName>
</protein>
<dbReference type="Proteomes" id="UP000003250">
    <property type="component" value="Unassembled WGS sequence"/>
</dbReference>
<accession>H0HPJ1</accession>
<gene>
    <name evidence="2" type="ORF">MAXJ12_10353</name>
</gene>
<dbReference type="PATRIC" id="fig|1107882.3.peg.2036"/>
<feature type="compositionally biased region" description="Polar residues" evidence="1">
    <location>
        <begin position="1"/>
        <end position="24"/>
    </location>
</feature>
<dbReference type="AlphaFoldDB" id="H0HPJ1"/>
<name>H0HPJ1_9HYPH</name>
<dbReference type="EMBL" id="AHAM01000071">
    <property type="protein sequence ID" value="EHK57363.1"/>
    <property type="molecule type" value="Genomic_DNA"/>
</dbReference>